<accession>A0A3M2L6S6</accession>
<dbReference type="Proteomes" id="UP000278673">
    <property type="component" value="Unassembled WGS sequence"/>
</dbReference>
<proteinExistence type="predicted"/>
<reference evidence="2 3" key="1">
    <citation type="submission" date="2018-10" db="EMBL/GenBank/DDBJ databases">
        <title>Isolation, diversity and antifungal activity of actinobacteria from wheat.</title>
        <authorList>
            <person name="Han C."/>
        </authorList>
    </citation>
    <scope>NUCLEOTIDE SEQUENCE [LARGE SCALE GENOMIC DNA]</scope>
    <source>
        <strain evidence="2 3">NEAU-YY642</strain>
    </source>
</reference>
<feature type="non-terminal residue" evidence="2">
    <location>
        <position position="1"/>
    </location>
</feature>
<keyword evidence="3" id="KW-1185">Reference proteome</keyword>
<comment type="caution">
    <text evidence="2">The sequence shown here is derived from an EMBL/GenBank/DDBJ whole genome shotgun (WGS) entry which is preliminary data.</text>
</comment>
<dbReference type="InterPro" id="IPR023631">
    <property type="entry name" value="Amidase_dom"/>
</dbReference>
<gene>
    <name evidence="2" type="ORF">EBN88_25205</name>
</gene>
<sequence>ATAPEVAAVAERALARWEARGPLVRAEHRVRLADPAPVWAALRAGEPAERALNDAALAETFAVAELLATPTTPGPPHGHEGPGEAMSTALTWAFNLSGHPAISLPAGRTRRGEPVGLQLVARHGRERWLLALAASAPPARPGRAA</sequence>
<evidence type="ECO:0000313" key="2">
    <source>
        <dbReference type="EMBL" id="RMI32430.1"/>
    </source>
</evidence>
<evidence type="ECO:0000313" key="3">
    <source>
        <dbReference type="Proteomes" id="UP000278673"/>
    </source>
</evidence>
<dbReference type="Pfam" id="PF01425">
    <property type="entry name" value="Amidase"/>
    <property type="match status" value="1"/>
</dbReference>
<dbReference type="InterPro" id="IPR036928">
    <property type="entry name" value="AS_sf"/>
</dbReference>
<organism evidence="2 3">
    <name type="scientific">Streptomyces triticirhizae</name>
    <dbReference type="NCBI Taxonomy" id="2483353"/>
    <lineage>
        <taxon>Bacteria</taxon>
        <taxon>Bacillati</taxon>
        <taxon>Actinomycetota</taxon>
        <taxon>Actinomycetes</taxon>
        <taxon>Kitasatosporales</taxon>
        <taxon>Streptomycetaceae</taxon>
        <taxon>Streptomyces</taxon>
    </lineage>
</organism>
<dbReference type="SUPFAM" id="SSF75304">
    <property type="entry name" value="Amidase signature (AS) enzymes"/>
    <property type="match status" value="1"/>
</dbReference>
<dbReference type="EMBL" id="RFFJ01000204">
    <property type="protein sequence ID" value="RMI32430.1"/>
    <property type="molecule type" value="Genomic_DNA"/>
</dbReference>
<dbReference type="AlphaFoldDB" id="A0A3M2L6S6"/>
<feature type="domain" description="Amidase" evidence="1">
    <location>
        <begin position="52"/>
        <end position="130"/>
    </location>
</feature>
<dbReference type="Gene3D" id="3.90.1300.10">
    <property type="entry name" value="Amidase signature (AS) domain"/>
    <property type="match status" value="1"/>
</dbReference>
<evidence type="ECO:0000259" key="1">
    <source>
        <dbReference type="Pfam" id="PF01425"/>
    </source>
</evidence>
<dbReference type="RefSeq" id="WP_233580940.1">
    <property type="nucleotide sequence ID" value="NZ_RFFJ01000204.1"/>
</dbReference>
<name>A0A3M2L6S6_9ACTN</name>
<protein>
    <submittedName>
        <fullName evidence="2">Amidase</fullName>
    </submittedName>
</protein>